<dbReference type="InterPro" id="IPR024171">
    <property type="entry name" value="SRK-like_kinase"/>
</dbReference>
<evidence type="ECO:0000259" key="13">
    <source>
        <dbReference type="PROSITE" id="PS50011"/>
    </source>
</evidence>
<evidence type="ECO:0000256" key="1">
    <source>
        <dbReference type="ARBA" id="ARBA00022527"/>
    </source>
</evidence>
<dbReference type="Pfam" id="PF08276">
    <property type="entry name" value="PAN_2"/>
    <property type="match status" value="1"/>
</dbReference>
<dbReference type="Gene3D" id="1.10.510.10">
    <property type="entry name" value="Transferase(Phosphotransferase) domain 1"/>
    <property type="match status" value="1"/>
</dbReference>
<feature type="domain" description="Apple" evidence="15">
    <location>
        <begin position="342"/>
        <end position="423"/>
    </location>
</feature>
<dbReference type="PANTHER" id="PTHR32444">
    <property type="entry name" value="BULB-TYPE LECTIN DOMAIN-CONTAINING PROTEIN"/>
    <property type="match status" value="1"/>
</dbReference>
<dbReference type="InterPro" id="IPR011009">
    <property type="entry name" value="Kinase-like_dom_sf"/>
</dbReference>
<comment type="similarity">
    <text evidence="9">Belongs to the protein kinase superfamily. Ser/Thr protein kinase family.</text>
</comment>
<evidence type="ECO:0000313" key="17">
    <source>
        <dbReference type="RefSeq" id="XP_040935456.1"/>
    </source>
</evidence>
<proteinExistence type="inferred from homology"/>
<dbReference type="Gene3D" id="3.30.200.20">
    <property type="entry name" value="Phosphorylase Kinase, domain 1"/>
    <property type="match status" value="1"/>
</dbReference>
<dbReference type="InterPro" id="IPR001480">
    <property type="entry name" value="Bulb-type_lectin_dom"/>
</dbReference>
<dbReference type="SMART" id="SM00473">
    <property type="entry name" value="PAN_AP"/>
    <property type="match status" value="1"/>
</dbReference>
<dbReference type="PROSITE" id="PS00108">
    <property type="entry name" value="PROTEIN_KINASE_ST"/>
    <property type="match status" value="1"/>
</dbReference>
<evidence type="ECO:0000256" key="7">
    <source>
        <dbReference type="ARBA" id="ARBA00023157"/>
    </source>
</evidence>
<dbReference type="SMART" id="SM00108">
    <property type="entry name" value="B_lectin"/>
    <property type="match status" value="1"/>
</dbReference>
<evidence type="ECO:0000256" key="4">
    <source>
        <dbReference type="ARBA" id="ARBA00022741"/>
    </source>
</evidence>
<dbReference type="EC" id="2.7.11.1" evidence="9"/>
<dbReference type="SUPFAM" id="SSF56112">
    <property type="entry name" value="Protein kinase-like (PK-like)"/>
    <property type="match status" value="1"/>
</dbReference>
<evidence type="ECO:0000256" key="12">
    <source>
        <dbReference type="SAM" id="SignalP"/>
    </source>
</evidence>
<protein>
    <recommendedName>
        <fullName evidence="9">Receptor-like serine/threonine-protein kinase</fullName>
        <ecNumber evidence="9">2.7.11.1</ecNumber>
    </recommendedName>
</protein>
<evidence type="ECO:0000256" key="2">
    <source>
        <dbReference type="ARBA" id="ARBA00022679"/>
    </source>
</evidence>
<evidence type="ECO:0000256" key="9">
    <source>
        <dbReference type="PIRNR" id="PIRNR000641"/>
    </source>
</evidence>
<keyword evidence="11" id="KW-1133">Transmembrane helix</keyword>
<evidence type="ECO:0000256" key="11">
    <source>
        <dbReference type="SAM" id="Phobius"/>
    </source>
</evidence>
<keyword evidence="1 9" id="KW-0723">Serine/threonine-protein kinase</keyword>
<keyword evidence="7" id="KW-1015">Disulfide bond</keyword>
<evidence type="ECO:0000256" key="5">
    <source>
        <dbReference type="ARBA" id="ARBA00022777"/>
    </source>
</evidence>
<dbReference type="Pfam" id="PF07714">
    <property type="entry name" value="PK_Tyr_Ser-Thr"/>
    <property type="match status" value="1"/>
</dbReference>
<reference evidence="17" key="2">
    <citation type="submission" date="2025-08" db="UniProtKB">
        <authorList>
            <consortium name="RefSeq"/>
        </authorList>
    </citation>
    <scope>IDENTIFICATION</scope>
</reference>
<evidence type="ECO:0000259" key="15">
    <source>
        <dbReference type="PROSITE" id="PS50948"/>
    </source>
</evidence>
<comment type="catalytic activity">
    <reaction evidence="9">
        <text>L-threonyl-[protein] + ATP = O-phospho-L-threonyl-[protein] + ADP + H(+)</text>
        <dbReference type="Rhea" id="RHEA:46608"/>
        <dbReference type="Rhea" id="RHEA-COMP:11060"/>
        <dbReference type="Rhea" id="RHEA-COMP:11605"/>
        <dbReference type="ChEBI" id="CHEBI:15378"/>
        <dbReference type="ChEBI" id="CHEBI:30013"/>
        <dbReference type="ChEBI" id="CHEBI:30616"/>
        <dbReference type="ChEBI" id="CHEBI:61977"/>
        <dbReference type="ChEBI" id="CHEBI:456216"/>
        <dbReference type="EC" id="2.7.11.1"/>
    </reaction>
</comment>
<dbReference type="CDD" id="cd14066">
    <property type="entry name" value="STKc_IRAK"/>
    <property type="match status" value="1"/>
</dbReference>
<dbReference type="InterPro" id="IPR000858">
    <property type="entry name" value="S_locus_glycoprot_dom"/>
</dbReference>
<dbReference type="CDD" id="cd01098">
    <property type="entry name" value="PAN_AP_plant"/>
    <property type="match status" value="1"/>
</dbReference>
<dbReference type="RefSeq" id="XP_040935456.1">
    <property type="nucleotide sequence ID" value="XM_041079522.1"/>
</dbReference>
<dbReference type="PANTHER" id="PTHR32444:SF183">
    <property type="entry name" value="APPLE DOMAIN-CONTAINING PROTEIN"/>
    <property type="match status" value="1"/>
</dbReference>
<gene>
    <name evidence="17" type="primary">LOC121208550</name>
</gene>
<keyword evidence="11" id="KW-0472">Membrane</keyword>
<sequence>MEEAFLMVLFMCLLLLFTTRTLALNTITPGQSIKDGETLLSAGGNFELGFFSPGNSKSRYMGIWYKKVSTGTVVWVANRETSVSDASGVLSINDNGILSIMNGTKGIVWFSNTSRNAAEEPIAQLLDSGNFVVKGRNDNDPTKFLWQSFDYPCDTFLPGMKLGINFVTGFDRHISSWKSVEDPATGLYSFRIEPQGLPQLVLKKGPEVLFNAGSWNGFYFTGRSLPKDYTVYSYEFVLNKDKVYYKFRPRNKSIFSMYLVNPSGLVQRSVWNDRKNDWEVFSSTQSDQCYIYAYCGPYSSCSIDKSPSCKCLEGFMRRLASPGDLGSVDWSKGCTRRTPLACDGRDSFLKQTRLKIPDTSKSWSDISINLKGYEELCLKNCSCIAYANLDIREGGRGCLLWFGDLIDIIEFSEGGQNLYIRLATSDLNHIQSKGKLKEKQKAAIIASTVIIASGMTILASVLYVWKMKLRNTGEEDLELPVFDFATIATATNNFSSDNKLGQGGFGLVYKSTLIEGQEIAVKRLSKNSGQGIEEFKNEVTLIAKLQHRNLVKLFGCCIRKAERMLIYEYMPNKNQTRRKLLDWRIRMHIVDGIARGVLYLHHDSRLRIIHRDLKASNILLDNDMNPKISDFGLARKFGVDQIQAKTKRVVGTYSYMSPEYALDGLFSMKSDVFSFGVLVLEILSGKKNRGFSHPDHDHNLLGHAWRLWTEKRPLELIDKALGDSYNATQVLRCINVALLCVQQSPSDRPNMSLVLLMLCGESILPQPKQPGFFIQRNLPMADSISLENEMYSIYESLLSMDCNATEGHDADQQLQQTSIQAGPEVA</sequence>
<dbReference type="InterPro" id="IPR017441">
    <property type="entry name" value="Protein_kinase_ATP_BS"/>
</dbReference>
<keyword evidence="6 9" id="KW-0067">ATP-binding</keyword>
<keyword evidence="8" id="KW-0325">Glycoprotein</keyword>
<keyword evidence="11" id="KW-0812">Transmembrane</keyword>
<dbReference type="InterPro" id="IPR036426">
    <property type="entry name" value="Bulb-type_lectin_dom_sf"/>
</dbReference>
<keyword evidence="5 9" id="KW-0418">Kinase</keyword>
<feature type="binding site" evidence="10">
    <location>
        <position position="522"/>
    </location>
    <ligand>
        <name>ATP</name>
        <dbReference type="ChEBI" id="CHEBI:30616"/>
    </ligand>
</feature>
<keyword evidence="16" id="KW-1185">Reference proteome</keyword>
<reference evidence="16" key="1">
    <citation type="journal article" date="2020" name="Nat. Genet.">
        <title>Genomic diversifications of five Gossypium allopolyploid species and their impact on cotton improvement.</title>
        <authorList>
            <person name="Chen Z.J."/>
            <person name="Sreedasyam A."/>
            <person name="Ando A."/>
            <person name="Song Q."/>
            <person name="De Santiago L.M."/>
            <person name="Hulse-Kemp A.M."/>
            <person name="Ding M."/>
            <person name="Ye W."/>
            <person name="Kirkbride R.C."/>
            <person name="Jenkins J."/>
            <person name="Plott C."/>
            <person name="Lovell J."/>
            <person name="Lin Y.M."/>
            <person name="Vaughn R."/>
            <person name="Liu B."/>
            <person name="Simpson S."/>
            <person name="Scheffler B.E."/>
            <person name="Wen L."/>
            <person name="Saski C.A."/>
            <person name="Grover C.E."/>
            <person name="Hu G."/>
            <person name="Conover J.L."/>
            <person name="Carlson J.W."/>
            <person name="Shu S."/>
            <person name="Boston L.B."/>
            <person name="Williams M."/>
            <person name="Peterson D.G."/>
            <person name="McGee K."/>
            <person name="Jones D.C."/>
            <person name="Wendel J.F."/>
            <person name="Stelly D.M."/>
            <person name="Grimwood J."/>
            <person name="Schmutz J."/>
        </authorList>
    </citation>
    <scope>NUCLEOTIDE SEQUENCE [LARGE SCALE GENOMIC DNA]</scope>
    <source>
        <strain evidence="16">cv. TM-1</strain>
    </source>
</reference>
<dbReference type="InterPro" id="IPR008271">
    <property type="entry name" value="Ser/Thr_kinase_AS"/>
</dbReference>
<dbReference type="Gene3D" id="2.90.10.10">
    <property type="entry name" value="Bulb-type lectin domain"/>
    <property type="match status" value="1"/>
</dbReference>
<dbReference type="PIRSF" id="PIRSF000641">
    <property type="entry name" value="SRK"/>
    <property type="match status" value="1"/>
</dbReference>
<evidence type="ECO:0000256" key="8">
    <source>
        <dbReference type="ARBA" id="ARBA00023180"/>
    </source>
</evidence>
<feature type="transmembrane region" description="Helical" evidence="11">
    <location>
        <begin position="442"/>
        <end position="465"/>
    </location>
</feature>
<name>A0ABM2YY91_GOSHI</name>
<dbReference type="SUPFAM" id="SSF51110">
    <property type="entry name" value="alpha-D-mannose-specific plant lectins"/>
    <property type="match status" value="1"/>
</dbReference>
<comment type="catalytic activity">
    <reaction evidence="9">
        <text>L-seryl-[protein] + ATP = O-phospho-L-seryl-[protein] + ADP + H(+)</text>
        <dbReference type="Rhea" id="RHEA:17989"/>
        <dbReference type="Rhea" id="RHEA-COMP:9863"/>
        <dbReference type="Rhea" id="RHEA-COMP:11604"/>
        <dbReference type="ChEBI" id="CHEBI:15378"/>
        <dbReference type="ChEBI" id="CHEBI:29999"/>
        <dbReference type="ChEBI" id="CHEBI:30616"/>
        <dbReference type="ChEBI" id="CHEBI:83421"/>
        <dbReference type="ChEBI" id="CHEBI:456216"/>
        <dbReference type="EC" id="2.7.11.1"/>
    </reaction>
</comment>
<feature type="signal peptide" evidence="12">
    <location>
        <begin position="1"/>
        <end position="23"/>
    </location>
</feature>
<dbReference type="PROSITE" id="PS50948">
    <property type="entry name" value="PAN"/>
    <property type="match status" value="1"/>
</dbReference>
<dbReference type="Pfam" id="PF00954">
    <property type="entry name" value="S_locus_glycop"/>
    <property type="match status" value="1"/>
</dbReference>
<feature type="domain" description="Protein kinase" evidence="13">
    <location>
        <begin position="494"/>
        <end position="764"/>
    </location>
</feature>
<feature type="domain" description="Bulb-type lectin" evidence="14">
    <location>
        <begin position="24"/>
        <end position="146"/>
    </location>
</feature>
<evidence type="ECO:0000256" key="3">
    <source>
        <dbReference type="ARBA" id="ARBA00022729"/>
    </source>
</evidence>
<keyword evidence="4 9" id="KW-0547">Nucleotide-binding</keyword>
<dbReference type="GeneID" id="121208550"/>
<keyword evidence="2 9" id="KW-0808">Transferase</keyword>
<accession>A0ABM2YY91</accession>
<evidence type="ECO:0000256" key="10">
    <source>
        <dbReference type="PROSITE-ProRule" id="PRU10141"/>
    </source>
</evidence>
<dbReference type="PROSITE" id="PS50927">
    <property type="entry name" value="BULB_LECTIN"/>
    <property type="match status" value="1"/>
</dbReference>
<dbReference type="InterPro" id="IPR000719">
    <property type="entry name" value="Prot_kinase_dom"/>
</dbReference>
<evidence type="ECO:0000256" key="6">
    <source>
        <dbReference type="ARBA" id="ARBA00022840"/>
    </source>
</evidence>
<evidence type="ECO:0000313" key="16">
    <source>
        <dbReference type="Proteomes" id="UP000818029"/>
    </source>
</evidence>
<organism evidence="16 17">
    <name type="scientific">Gossypium hirsutum</name>
    <name type="common">Upland cotton</name>
    <name type="synonym">Gossypium mexicanum</name>
    <dbReference type="NCBI Taxonomy" id="3635"/>
    <lineage>
        <taxon>Eukaryota</taxon>
        <taxon>Viridiplantae</taxon>
        <taxon>Streptophyta</taxon>
        <taxon>Embryophyta</taxon>
        <taxon>Tracheophyta</taxon>
        <taxon>Spermatophyta</taxon>
        <taxon>Magnoliopsida</taxon>
        <taxon>eudicotyledons</taxon>
        <taxon>Gunneridae</taxon>
        <taxon>Pentapetalae</taxon>
        <taxon>rosids</taxon>
        <taxon>malvids</taxon>
        <taxon>Malvales</taxon>
        <taxon>Malvaceae</taxon>
        <taxon>Malvoideae</taxon>
        <taxon>Gossypium</taxon>
    </lineage>
</organism>
<dbReference type="PROSITE" id="PS50011">
    <property type="entry name" value="PROTEIN_KINASE_DOM"/>
    <property type="match status" value="1"/>
</dbReference>
<keyword evidence="3 12" id="KW-0732">Signal</keyword>
<dbReference type="Pfam" id="PF01453">
    <property type="entry name" value="B_lectin"/>
    <property type="match status" value="1"/>
</dbReference>
<dbReference type="PROSITE" id="PS00107">
    <property type="entry name" value="PROTEIN_KINASE_ATP"/>
    <property type="match status" value="1"/>
</dbReference>
<dbReference type="InterPro" id="IPR001245">
    <property type="entry name" value="Ser-Thr/Tyr_kinase_cat_dom"/>
</dbReference>
<dbReference type="SMART" id="SM00220">
    <property type="entry name" value="S_TKc"/>
    <property type="match status" value="1"/>
</dbReference>
<dbReference type="InterPro" id="IPR003609">
    <property type="entry name" value="Pan_app"/>
</dbReference>
<dbReference type="CDD" id="cd00028">
    <property type="entry name" value="B_lectin"/>
    <property type="match status" value="1"/>
</dbReference>
<evidence type="ECO:0000259" key="14">
    <source>
        <dbReference type="PROSITE" id="PS50927"/>
    </source>
</evidence>
<feature type="chain" id="PRO_5047158109" description="Receptor-like serine/threonine-protein kinase" evidence="12">
    <location>
        <begin position="24"/>
        <end position="826"/>
    </location>
</feature>
<dbReference type="Proteomes" id="UP000818029">
    <property type="component" value="Chromosome A01"/>
</dbReference>